<proteinExistence type="predicted"/>
<gene>
    <name evidence="1" type="ORF">KPH14_002460</name>
</gene>
<dbReference type="Proteomes" id="UP001258017">
    <property type="component" value="Unassembled WGS sequence"/>
</dbReference>
<reference evidence="1" key="1">
    <citation type="submission" date="2021-08" db="EMBL/GenBank/DDBJ databases">
        <authorList>
            <person name="Misof B."/>
            <person name="Oliver O."/>
            <person name="Podsiadlowski L."/>
            <person name="Donath A."/>
            <person name="Peters R."/>
            <person name="Mayer C."/>
            <person name="Rust J."/>
            <person name="Gunkel S."/>
            <person name="Lesny P."/>
            <person name="Martin S."/>
            <person name="Oeyen J.P."/>
            <person name="Petersen M."/>
            <person name="Panagiotis P."/>
            <person name="Wilbrandt J."/>
            <person name="Tanja T."/>
        </authorList>
    </citation>
    <scope>NUCLEOTIDE SEQUENCE</scope>
    <source>
        <strain evidence="1">GBR_01_08_01A</strain>
        <tissue evidence="1">Thorax + abdomen</tissue>
    </source>
</reference>
<reference evidence="1" key="2">
    <citation type="journal article" date="2023" name="Commun. Biol.">
        <title>Intrasexual cuticular hydrocarbon dimorphism in a wasp sheds light on hydrocarbon biosynthesis genes in Hymenoptera.</title>
        <authorList>
            <person name="Moris V.C."/>
            <person name="Podsiadlowski L."/>
            <person name="Martin S."/>
            <person name="Oeyen J.P."/>
            <person name="Donath A."/>
            <person name="Petersen M."/>
            <person name="Wilbrandt J."/>
            <person name="Misof B."/>
            <person name="Liedtke D."/>
            <person name="Thamm M."/>
            <person name="Scheiner R."/>
            <person name="Schmitt T."/>
            <person name="Niehuis O."/>
        </authorList>
    </citation>
    <scope>NUCLEOTIDE SEQUENCE</scope>
    <source>
        <strain evidence="1">GBR_01_08_01A</strain>
    </source>
</reference>
<name>A0AAD9VKX2_9HYME</name>
<sequence>LLSEEALEATHKEIRKNRFSYTRKTSRKCTNEDLMRRLLLTSDPLISSFRKIITKKQIKDTDIEKYIDSTSIIKSVSENFDFSNLELDESDSSDESND</sequence>
<protein>
    <submittedName>
        <fullName evidence="1">Uncharacterized protein</fullName>
    </submittedName>
</protein>
<evidence type="ECO:0000313" key="2">
    <source>
        <dbReference type="Proteomes" id="UP001258017"/>
    </source>
</evidence>
<dbReference type="AlphaFoldDB" id="A0AAD9VKX2"/>
<comment type="caution">
    <text evidence="1">The sequence shown here is derived from an EMBL/GenBank/DDBJ whole genome shotgun (WGS) entry which is preliminary data.</text>
</comment>
<evidence type="ECO:0000313" key="1">
    <source>
        <dbReference type="EMBL" id="KAK2577580.1"/>
    </source>
</evidence>
<keyword evidence="2" id="KW-1185">Reference proteome</keyword>
<dbReference type="EMBL" id="JAIFRP010004269">
    <property type="protein sequence ID" value="KAK2577580.1"/>
    <property type="molecule type" value="Genomic_DNA"/>
</dbReference>
<feature type="non-terminal residue" evidence="1">
    <location>
        <position position="1"/>
    </location>
</feature>
<accession>A0AAD9VKX2</accession>
<organism evidence="1 2">
    <name type="scientific">Odynerus spinipes</name>
    <dbReference type="NCBI Taxonomy" id="1348599"/>
    <lineage>
        <taxon>Eukaryota</taxon>
        <taxon>Metazoa</taxon>
        <taxon>Ecdysozoa</taxon>
        <taxon>Arthropoda</taxon>
        <taxon>Hexapoda</taxon>
        <taxon>Insecta</taxon>
        <taxon>Pterygota</taxon>
        <taxon>Neoptera</taxon>
        <taxon>Endopterygota</taxon>
        <taxon>Hymenoptera</taxon>
        <taxon>Apocrita</taxon>
        <taxon>Aculeata</taxon>
        <taxon>Vespoidea</taxon>
        <taxon>Vespidae</taxon>
        <taxon>Eumeninae</taxon>
        <taxon>Odynerus</taxon>
    </lineage>
</organism>